<evidence type="ECO:0000313" key="1">
    <source>
        <dbReference type="EMBL" id="AJK51662.1"/>
    </source>
</evidence>
<dbReference type="Proteomes" id="UP000031910">
    <property type="component" value="Chromosome"/>
</dbReference>
<accession>A0A9N7G7K4</accession>
<keyword evidence="2" id="KW-1185">Reference proteome</keyword>
<dbReference type="EMBL" id="CP006959">
    <property type="protein sequence ID" value="AJK51662.1"/>
    <property type="molecule type" value="Genomic_DNA"/>
</dbReference>
<name>A0A9N7G7K4_MYCCC</name>
<gene>
    <name evidence="1" type="ORF">MCCG_0717</name>
</gene>
<proteinExistence type="predicted"/>
<reference evidence="1 2" key="1">
    <citation type="submission" date="2013-12" db="EMBL/GenBank/DDBJ databases">
        <authorList>
            <person name="Wang R."/>
            <person name="Li Y."/>
            <person name="Zheng H."/>
            <person name="Xin J."/>
        </authorList>
    </citation>
    <scope>NUCLEOTIDE SEQUENCE [LARGE SCALE GENOMIC DNA]</scope>
    <source>
        <strain evidence="1 2">87001</strain>
    </source>
</reference>
<dbReference type="AlphaFoldDB" id="A0A9N7G7K4"/>
<sequence>MFIFKTSILIKDNIVIKNEDVLKLIKGDFFRVYVEQENQNLFIKCNVWNEIRIIKLI</sequence>
<dbReference type="RefSeq" id="WP_019269585.1">
    <property type="nucleotide sequence ID" value="NZ_CP006959.1"/>
</dbReference>
<organism evidence="1 2">
    <name type="scientific">Mycoplasma capricolum subsp. capripneumoniae 87001</name>
    <dbReference type="NCBI Taxonomy" id="1124992"/>
    <lineage>
        <taxon>Bacteria</taxon>
        <taxon>Bacillati</taxon>
        <taxon>Mycoplasmatota</taxon>
        <taxon>Mollicutes</taxon>
        <taxon>Mycoplasmataceae</taxon>
        <taxon>Mycoplasma</taxon>
    </lineage>
</organism>
<protein>
    <submittedName>
        <fullName evidence="1">Uncharacterized protein</fullName>
    </submittedName>
</protein>
<evidence type="ECO:0000313" key="2">
    <source>
        <dbReference type="Proteomes" id="UP000031910"/>
    </source>
</evidence>
<dbReference type="KEGG" id="mcai:MCCG_0717"/>